<protein>
    <submittedName>
        <fullName evidence="1">Uncharacterized protein</fullName>
    </submittedName>
</protein>
<evidence type="ECO:0000313" key="1">
    <source>
        <dbReference type="EMBL" id="CAD7076936.1"/>
    </source>
</evidence>
<dbReference type="InParanoid" id="A0A7R8UAH4"/>
<gene>
    <name evidence="1" type="ORF">HERILL_LOCUS320</name>
</gene>
<dbReference type="AlphaFoldDB" id="A0A7R8UAH4"/>
<dbReference type="EMBL" id="LR899009">
    <property type="protein sequence ID" value="CAD7076936.1"/>
    <property type="molecule type" value="Genomic_DNA"/>
</dbReference>
<evidence type="ECO:0000313" key="2">
    <source>
        <dbReference type="Proteomes" id="UP000594454"/>
    </source>
</evidence>
<dbReference type="Proteomes" id="UP000594454">
    <property type="component" value="Chromosome 1"/>
</dbReference>
<proteinExistence type="predicted"/>
<keyword evidence="2" id="KW-1185">Reference proteome</keyword>
<accession>A0A7R8UAH4</accession>
<reference evidence="1 2" key="1">
    <citation type="submission" date="2020-11" db="EMBL/GenBank/DDBJ databases">
        <authorList>
            <person name="Wallbank WR R."/>
            <person name="Pardo Diaz C."/>
            <person name="Kozak K."/>
            <person name="Martin S."/>
            <person name="Jiggins C."/>
            <person name="Moest M."/>
            <person name="Warren A I."/>
            <person name="Generalovic N T."/>
            <person name="Byers J.R.P. K."/>
            <person name="Montejo-Kovacevich G."/>
            <person name="Yen C E."/>
        </authorList>
    </citation>
    <scope>NUCLEOTIDE SEQUENCE [LARGE SCALE GENOMIC DNA]</scope>
</reference>
<organism evidence="1 2">
    <name type="scientific">Hermetia illucens</name>
    <name type="common">Black soldier fly</name>
    <dbReference type="NCBI Taxonomy" id="343691"/>
    <lineage>
        <taxon>Eukaryota</taxon>
        <taxon>Metazoa</taxon>
        <taxon>Ecdysozoa</taxon>
        <taxon>Arthropoda</taxon>
        <taxon>Hexapoda</taxon>
        <taxon>Insecta</taxon>
        <taxon>Pterygota</taxon>
        <taxon>Neoptera</taxon>
        <taxon>Endopterygota</taxon>
        <taxon>Diptera</taxon>
        <taxon>Brachycera</taxon>
        <taxon>Stratiomyomorpha</taxon>
        <taxon>Stratiomyidae</taxon>
        <taxon>Hermetiinae</taxon>
        <taxon>Hermetia</taxon>
    </lineage>
</organism>
<name>A0A7R8UAH4_HERIL</name>
<sequence>MEDWLDSLLSEPSRYLHSSKELTPHLNELICRICSKLSLSTEIEVTCFVNVEKFFSIYFEKLGKFIANCKDTPGSHLWKEALAEVEQPVTVFLMNLVLLCAKYMDNTILIPMKIFLELLVITGRPCSLDYLKEMELRVFQIVDYKAWT</sequence>